<keyword evidence="3" id="KW-0902">Two-component regulatory system</keyword>
<organism evidence="11 12">
    <name type="scientific">Phoenix dactylifera</name>
    <name type="common">Date palm</name>
    <dbReference type="NCBI Taxonomy" id="42345"/>
    <lineage>
        <taxon>Eukaryota</taxon>
        <taxon>Viridiplantae</taxon>
        <taxon>Streptophyta</taxon>
        <taxon>Embryophyta</taxon>
        <taxon>Tracheophyta</taxon>
        <taxon>Spermatophyta</taxon>
        <taxon>Magnoliopsida</taxon>
        <taxon>Liliopsida</taxon>
        <taxon>Arecaceae</taxon>
        <taxon>Coryphoideae</taxon>
        <taxon>Phoeniceae</taxon>
        <taxon>Phoenix</taxon>
    </lineage>
</organism>
<reference evidence="12" key="1">
    <citation type="submission" date="2025-08" db="UniProtKB">
        <authorList>
            <consortium name="RefSeq"/>
        </authorList>
    </citation>
    <scope>IDENTIFICATION</scope>
    <source>
        <tissue evidence="12">Young leaves</tissue>
    </source>
</reference>
<dbReference type="PROSITE" id="PS51017">
    <property type="entry name" value="CCT"/>
    <property type="match status" value="1"/>
</dbReference>
<proteinExistence type="inferred from homology"/>
<evidence type="ECO:0000259" key="10">
    <source>
        <dbReference type="PROSITE" id="PS51017"/>
    </source>
</evidence>
<evidence type="ECO:0000256" key="2">
    <source>
        <dbReference type="ARBA" id="ARBA00010330"/>
    </source>
</evidence>
<evidence type="ECO:0000256" key="8">
    <source>
        <dbReference type="SAM" id="MobiDB-lite"/>
    </source>
</evidence>
<dbReference type="GO" id="GO:0000160">
    <property type="term" value="P:phosphorelay signal transduction system"/>
    <property type="evidence" value="ECO:0007669"/>
    <property type="project" value="UniProtKB-KW"/>
</dbReference>
<evidence type="ECO:0000256" key="1">
    <source>
        <dbReference type="ARBA" id="ARBA00004123"/>
    </source>
</evidence>
<dbReference type="SUPFAM" id="SSF52172">
    <property type="entry name" value="CheY-like"/>
    <property type="match status" value="1"/>
</dbReference>
<keyword evidence="5 7" id="KW-0539">Nucleus</keyword>
<comment type="subcellular location">
    <subcellularLocation>
        <location evidence="1 7">Nucleus</location>
    </subcellularLocation>
</comment>
<dbReference type="PANTHER" id="PTHR43874">
    <property type="entry name" value="TWO-COMPONENT RESPONSE REGULATOR"/>
    <property type="match status" value="1"/>
</dbReference>
<evidence type="ECO:0000313" key="11">
    <source>
        <dbReference type="Proteomes" id="UP000228380"/>
    </source>
</evidence>
<dbReference type="RefSeq" id="XP_008777758.1">
    <property type="nucleotide sequence ID" value="XM_008779536.4"/>
</dbReference>
<dbReference type="OrthoDB" id="60033at2759"/>
<dbReference type="PANTHER" id="PTHR43874:SF146">
    <property type="entry name" value="TWO-COMPONENT RESPONSE REGULATOR-LIKE APRR9"/>
    <property type="match status" value="1"/>
</dbReference>
<dbReference type="Pfam" id="PF06203">
    <property type="entry name" value="CCT"/>
    <property type="match status" value="1"/>
</dbReference>
<evidence type="ECO:0000256" key="5">
    <source>
        <dbReference type="ARBA" id="ARBA00023242"/>
    </source>
</evidence>
<evidence type="ECO:0000256" key="7">
    <source>
        <dbReference type="PROSITE-ProRule" id="PRU00357"/>
    </source>
</evidence>
<dbReference type="InterPro" id="IPR011006">
    <property type="entry name" value="CheY-like_superfamily"/>
</dbReference>
<keyword evidence="11" id="KW-1185">Reference proteome</keyword>
<evidence type="ECO:0000256" key="3">
    <source>
        <dbReference type="ARBA" id="ARBA00023012"/>
    </source>
</evidence>
<evidence type="ECO:0000313" key="12">
    <source>
        <dbReference type="RefSeq" id="XP_008777758.1"/>
    </source>
</evidence>
<name>A0A8B7BJ06_PHODC</name>
<dbReference type="PROSITE" id="PS50110">
    <property type="entry name" value="RESPONSE_REGULATORY"/>
    <property type="match status" value="1"/>
</dbReference>
<dbReference type="AlphaFoldDB" id="A0A8B7BJ06"/>
<feature type="domain" description="CCT" evidence="10">
    <location>
        <begin position="621"/>
        <end position="663"/>
    </location>
</feature>
<dbReference type="GeneID" id="103697629"/>
<dbReference type="InterPro" id="IPR045279">
    <property type="entry name" value="ARR-like"/>
</dbReference>
<dbReference type="Proteomes" id="UP000228380">
    <property type="component" value="Unplaced"/>
</dbReference>
<gene>
    <name evidence="12" type="primary">LOC103697629</name>
</gene>
<keyword evidence="4" id="KW-0090">Biological rhythms</keyword>
<accession>A0A8B7BJ06</accession>
<dbReference type="GO" id="GO:0009736">
    <property type="term" value="P:cytokinin-activated signaling pathway"/>
    <property type="evidence" value="ECO:0007669"/>
    <property type="project" value="InterPro"/>
</dbReference>
<dbReference type="GO" id="GO:0048511">
    <property type="term" value="P:rhythmic process"/>
    <property type="evidence" value="ECO:0007669"/>
    <property type="project" value="UniProtKB-KW"/>
</dbReference>
<dbReference type="InterPro" id="IPR001789">
    <property type="entry name" value="Sig_transdc_resp-reg_receiver"/>
</dbReference>
<dbReference type="SMART" id="SM00448">
    <property type="entry name" value="REC"/>
    <property type="match status" value="1"/>
</dbReference>
<dbReference type="KEGG" id="pda:103697629"/>
<evidence type="ECO:0000256" key="6">
    <source>
        <dbReference type="PROSITE-ProRule" id="PRU00169"/>
    </source>
</evidence>
<feature type="domain" description="Response regulatory" evidence="9">
    <location>
        <begin position="49"/>
        <end position="167"/>
    </location>
</feature>
<dbReference type="GO" id="GO:0005634">
    <property type="term" value="C:nucleus"/>
    <property type="evidence" value="ECO:0007669"/>
    <property type="project" value="UniProtKB-SubCell"/>
</dbReference>
<dbReference type="Gene3D" id="3.40.50.2300">
    <property type="match status" value="1"/>
</dbReference>
<comment type="caution">
    <text evidence="6">Lacks conserved residue(s) required for the propagation of feature annotation.</text>
</comment>
<sequence>MEEMWRREGEEREEIVVMAEEEKKGGGEEGEGETGVVRWERFLRRMSVRVLLVEGDDSTRHIIAALLRKCSYRVVAASDGLKAWETLKEKHQNIDLVLTEVELPKISGVSLLTMIMDHETCKNIPVIMMSSHDSMSMVFKCMLKGAADFLVKPIRKNELRNLWQHVWRRQIQVSHGHGGHQDGNAKCEFEPEYGNHSTEYVACMQKYREYSDKGSDAESSCTRSDMEAESAHMQDMLDLKQKNSWDISLVEHSLAPIGETRTHLDSALLMHEGESNVAVTMNEDSVPTRCLNNKNITSETYGRNFDLDQPSNVVVDLTNQPQLIHAPRHGTAARDDFSNIAENHGHENEIMCKASPMPHLELSLRRYQDIYLEKQENDEWSILNHSNLSAFSVYHSRTGVPTSLTPRNFSTEHKECNSTSCKPRPHQGCSNASDASQFNGLRSNINLEDKKSLGVGLPAQDGMEVRCTPLRVVPLPIPAGGMSFDSLCAGYGPVMQPMYYPQSTHHLWSTIPSMWHGVQTLHSDHPNDQSARNPTYHSAEKQEETMELLDEQRHVSSATAESGSGSVCNGGRNGGASACNESIGHITGSNNFKATTESGNHDGTIAHEGTKPMDFYRLSQREEALNKFRMKRKDRCYEKKVRYQSRKLLAEQRPRVKGQFVRQVQLGLQSVGAGCYHGDPATE</sequence>
<dbReference type="Pfam" id="PF00072">
    <property type="entry name" value="Response_reg"/>
    <property type="match status" value="1"/>
</dbReference>
<comment type="similarity">
    <text evidence="2">Belongs to the ARR-like family.</text>
</comment>
<protein>
    <submittedName>
        <fullName evidence="12">Two-component response regulator-like PRR95 isoform X1</fullName>
    </submittedName>
</protein>
<feature type="region of interest" description="Disordered" evidence="8">
    <location>
        <begin position="521"/>
        <end position="545"/>
    </location>
</feature>
<evidence type="ECO:0000259" key="9">
    <source>
        <dbReference type="PROSITE" id="PS50110"/>
    </source>
</evidence>
<dbReference type="InterPro" id="IPR010402">
    <property type="entry name" value="CCT_domain"/>
</dbReference>
<evidence type="ECO:0000256" key="4">
    <source>
        <dbReference type="ARBA" id="ARBA00023108"/>
    </source>
</evidence>